<feature type="domain" description="Clr5" evidence="4">
    <location>
        <begin position="43"/>
        <end position="87"/>
    </location>
</feature>
<keyword evidence="2" id="KW-0802">TPR repeat</keyword>
<dbReference type="STRING" id="1160509.A0A3N4IQV6"/>
<feature type="region of interest" description="Disordered" evidence="3">
    <location>
        <begin position="185"/>
        <end position="223"/>
    </location>
</feature>
<sequence length="686" mass="77402">MAEALFDRTGHLATSFFTNDVYFDNETRVSARTNHPGASGQRREWDRWLCLIRKMYWEDKRTLSEVRTYMQNKHGFVASVDQYKKKLYNEKSRTRSKNIPAYVLDTMEVKRQLRKLDILEPKDTWVAYKGDLIPESKFRRRTKERKREQRERGERADSGILQNEITPPTTPEFVMYGTPILNPESKSEHHLLSPLSLSRENTPPPPYDFKRESRQSPTPYASNTVQASFERAKKLFAEGKYFDASQCFEEVLRSCGFSPTTKREEWILDPGSRQFSDVMTCLADLPLLYCHLGRYEDAENISKTALEIQQSLLGAEHPSTLNSMNNLAAALGQRGKLHEAAGIHQQIYRRRLRLFGYWHPQTITSMSNLSIVLQRTGQLTEAARMSLQVLKCSEKHYGPTHADTLLAMSNHISVLCDQGKLEQAHPMLLELLKKKTATFGAQHPSTITTLSNLALTLERLGRHSDASPLFAEVFAVRKIVLSENHPDTIIALTNHAKALGSLNQLEEASTLQKQALSKSVQILGESHPITLTIQSNLAGIFESQGDILEATKINARVLVSRLRILSGSQDHMHPDTLTSINNLSSCLSRLNTYGTRLSPEDLDTITKTLLELISVLPRPVSAVRSSTNLATDTSYDSIRKLKAALEEQTVLTATRMTTLGENHHATVAAKKNVELYGNILAFMKAN</sequence>
<dbReference type="PANTHER" id="PTHR45641">
    <property type="entry name" value="TETRATRICOPEPTIDE REPEAT PROTEIN (AFU_ORTHOLOGUE AFUA_6G03870)"/>
    <property type="match status" value="1"/>
</dbReference>
<dbReference type="Pfam" id="PF13424">
    <property type="entry name" value="TPR_12"/>
    <property type="match status" value="3"/>
</dbReference>
<evidence type="ECO:0000259" key="4">
    <source>
        <dbReference type="Pfam" id="PF14420"/>
    </source>
</evidence>
<dbReference type="Pfam" id="PF13374">
    <property type="entry name" value="TPR_10"/>
    <property type="match status" value="1"/>
</dbReference>
<organism evidence="5 6">
    <name type="scientific">Ascobolus immersus RN42</name>
    <dbReference type="NCBI Taxonomy" id="1160509"/>
    <lineage>
        <taxon>Eukaryota</taxon>
        <taxon>Fungi</taxon>
        <taxon>Dikarya</taxon>
        <taxon>Ascomycota</taxon>
        <taxon>Pezizomycotina</taxon>
        <taxon>Pezizomycetes</taxon>
        <taxon>Pezizales</taxon>
        <taxon>Ascobolaceae</taxon>
        <taxon>Ascobolus</taxon>
    </lineage>
</organism>
<evidence type="ECO:0000313" key="6">
    <source>
        <dbReference type="Proteomes" id="UP000275078"/>
    </source>
</evidence>
<dbReference type="Proteomes" id="UP000275078">
    <property type="component" value="Unassembled WGS sequence"/>
</dbReference>
<accession>A0A3N4IQV6</accession>
<evidence type="ECO:0000256" key="1">
    <source>
        <dbReference type="ARBA" id="ARBA00022737"/>
    </source>
</evidence>
<name>A0A3N4IQV6_ASCIM</name>
<keyword evidence="1" id="KW-0677">Repeat</keyword>
<dbReference type="InterPro" id="IPR025676">
    <property type="entry name" value="Clr5_dom"/>
</dbReference>
<evidence type="ECO:0000256" key="3">
    <source>
        <dbReference type="SAM" id="MobiDB-lite"/>
    </source>
</evidence>
<proteinExistence type="predicted"/>
<dbReference type="PANTHER" id="PTHR45641:SF19">
    <property type="entry name" value="NEPHROCYSTIN-3"/>
    <property type="match status" value="1"/>
</dbReference>
<keyword evidence="6" id="KW-1185">Reference proteome</keyword>
<gene>
    <name evidence="5" type="ORF">BJ508DRAFT_3362</name>
</gene>
<dbReference type="OrthoDB" id="5986190at2759"/>
<evidence type="ECO:0000313" key="5">
    <source>
        <dbReference type="EMBL" id="RPA88176.1"/>
    </source>
</evidence>
<dbReference type="AlphaFoldDB" id="A0A3N4IQV6"/>
<dbReference type="SUPFAM" id="SSF48452">
    <property type="entry name" value="TPR-like"/>
    <property type="match status" value="1"/>
</dbReference>
<dbReference type="Gene3D" id="1.25.40.10">
    <property type="entry name" value="Tetratricopeptide repeat domain"/>
    <property type="match status" value="2"/>
</dbReference>
<reference evidence="5 6" key="1">
    <citation type="journal article" date="2018" name="Nat. Ecol. Evol.">
        <title>Pezizomycetes genomes reveal the molecular basis of ectomycorrhizal truffle lifestyle.</title>
        <authorList>
            <person name="Murat C."/>
            <person name="Payen T."/>
            <person name="Noel B."/>
            <person name="Kuo A."/>
            <person name="Morin E."/>
            <person name="Chen J."/>
            <person name="Kohler A."/>
            <person name="Krizsan K."/>
            <person name="Balestrini R."/>
            <person name="Da Silva C."/>
            <person name="Montanini B."/>
            <person name="Hainaut M."/>
            <person name="Levati E."/>
            <person name="Barry K.W."/>
            <person name="Belfiori B."/>
            <person name="Cichocki N."/>
            <person name="Clum A."/>
            <person name="Dockter R.B."/>
            <person name="Fauchery L."/>
            <person name="Guy J."/>
            <person name="Iotti M."/>
            <person name="Le Tacon F."/>
            <person name="Lindquist E.A."/>
            <person name="Lipzen A."/>
            <person name="Malagnac F."/>
            <person name="Mello A."/>
            <person name="Molinier V."/>
            <person name="Miyauchi S."/>
            <person name="Poulain J."/>
            <person name="Riccioni C."/>
            <person name="Rubini A."/>
            <person name="Sitrit Y."/>
            <person name="Splivallo R."/>
            <person name="Traeger S."/>
            <person name="Wang M."/>
            <person name="Zifcakova L."/>
            <person name="Wipf D."/>
            <person name="Zambonelli A."/>
            <person name="Paolocci F."/>
            <person name="Nowrousian M."/>
            <person name="Ottonello S."/>
            <person name="Baldrian P."/>
            <person name="Spatafora J.W."/>
            <person name="Henrissat B."/>
            <person name="Nagy L.G."/>
            <person name="Aury J.M."/>
            <person name="Wincker P."/>
            <person name="Grigoriev I.V."/>
            <person name="Bonfante P."/>
            <person name="Martin F.M."/>
        </authorList>
    </citation>
    <scope>NUCLEOTIDE SEQUENCE [LARGE SCALE GENOMIC DNA]</scope>
    <source>
        <strain evidence="5 6">RN42</strain>
    </source>
</reference>
<dbReference type="EMBL" id="ML119645">
    <property type="protein sequence ID" value="RPA88176.1"/>
    <property type="molecule type" value="Genomic_DNA"/>
</dbReference>
<evidence type="ECO:0000256" key="2">
    <source>
        <dbReference type="ARBA" id="ARBA00022803"/>
    </source>
</evidence>
<dbReference type="Pfam" id="PF14420">
    <property type="entry name" value="Clr5"/>
    <property type="match status" value="1"/>
</dbReference>
<dbReference type="InterPro" id="IPR011990">
    <property type="entry name" value="TPR-like_helical_dom_sf"/>
</dbReference>
<feature type="region of interest" description="Disordered" evidence="3">
    <location>
        <begin position="139"/>
        <end position="168"/>
    </location>
</feature>
<feature type="compositionally biased region" description="Basic and acidic residues" evidence="3">
    <location>
        <begin position="145"/>
        <end position="157"/>
    </location>
</feature>
<protein>
    <submittedName>
        <fullName evidence="5">TPR-like protein</fullName>
    </submittedName>
</protein>